<feature type="transmembrane region" description="Helical" evidence="9">
    <location>
        <begin position="131"/>
        <end position="153"/>
    </location>
</feature>
<dbReference type="SUPFAM" id="SSF47384">
    <property type="entry name" value="Homodimeric domain of signal transducing histidine kinase"/>
    <property type="match status" value="1"/>
</dbReference>
<protein>
    <recommendedName>
        <fullName evidence="2">histidine kinase</fullName>
        <ecNumber evidence="2">2.7.13.3</ecNumber>
    </recommendedName>
</protein>
<feature type="transmembrane region" description="Helical" evidence="9">
    <location>
        <begin position="101"/>
        <end position="119"/>
    </location>
</feature>
<dbReference type="OrthoDB" id="9815750at2"/>
<comment type="catalytic activity">
    <reaction evidence="1">
        <text>ATP + protein L-histidine = ADP + protein N-phospho-L-histidine.</text>
        <dbReference type="EC" id="2.7.13.3"/>
    </reaction>
</comment>
<dbReference type="CDD" id="cd00082">
    <property type="entry name" value="HisKA"/>
    <property type="match status" value="1"/>
</dbReference>
<dbReference type="PANTHER" id="PTHR43065:SF46">
    <property type="entry name" value="C4-DICARBOXYLATE TRANSPORT SENSOR PROTEIN DCTB"/>
    <property type="match status" value="1"/>
</dbReference>
<keyword evidence="9" id="KW-0472">Membrane</keyword>
<dbReference type="InterPro" id="IPR003594">
    <property type="entry name" value="HATPase_dom"/>
</dbReference>
<evidence type="ECO:0000256" key="9">
    <source>
        <dbReference type="SAM" id="Phobius"/>
    </source>
</evidence>
<keyword evidence="7" id="KW-0067">ATP-binding</keyword>
<keyword evidence="9" id="KW-1133">Transmembrane helix</keyword>
<evidence type="ECO:0000313" key="11">
    <source>
        <dbReference type="EMBL" id="KEQ22970.1"/>
    </source>
</evidence>
<dbReference type="EMBL" id="JNVM01000030">
    <property type="protein sequence ID" value="KEQ22970.1"/>
    <property type="molecule type" value="Genomic_DNA"/>
</dbReference>
<evidence type="ECO:0000313" key="12">
    <source>
        <dbReference type="Proteomes" id="UP000028123"/>
    </source>
</evidence>
<dbReference type="GO" id="GO:0005524">
    <property type="term" value="F:ATP binding"/>
    <property type="evidence" value="ECO:0007669"/>
    <property type="project" value="UniProtKB-KW"/>
</dbReference>
<feature type="domain" description="Histidine kinase" evidence="10">
    <location>
        <begin position="216"/>
        <end position="422"/>
    </location>
</feature>
<dbReference type="Gene3D" id="3.30.565.10">
    <property type="entry name" value="Histidine kinase-like ATPase, C-terminal domain"/>
    <property type="match status" value="1"/>
</dbReference>
<dbReference type="InterPro" id="IPR003661">
    <property type="entry name" value="HisK_dim/P_dom"/>
</dbReference>
<gene>
    <name evidence="11" type="ORF">ET33_20485</name>
</gene>
<dbReference type="InterPro" id="IPR004358">
    <property type="entry name" value="Sig_transdc_His_kin-like_C"/>
</dbReference>
<evidence type="ECO:0000256" key="6">
    <source>
        <dbReference type="ARBA" id="ARBA00022777"/>
    </source>
</evidence>
<feature type="transmembrane region" description="Helical" evidence="9">
    <location>
        <begin position="165"/>
        <end position="188"/>
    </location>
</feature>
<evidence type="ECO:0000256" key="1">
    <source>
        <dbReference type="ARBA" id="ARBA00000085"/>
    </source>
</evidence>
<dbReference type="Pfam" id="PF02518">
    <property type="entry name" value="HATPase_c"/>
    <property type="match status" value="1"/>
</dbReference>
<keyword evidence="3" id="KW-0597">Phosphoprotein</keyword>
<comment type="caution">
    <text evidence="11">The sequence shown here is derived from an EMBL/GenBank/DDBJ whole genome shotgun (WGS) entry which is preliminary data.</text>
</comment>
<dbReference type="InterPro" id="IPR036097">
    <property type="entry name" value="HisK_dim/P_sf"/>
</dbReference>
<dbReference type="SMART" id="SM00387">
    <property type="entry name" value="HATPase_c"/>
    <property type="match status" value="1"/>
</dbReference>
<evidence type="ECO:0000256" key="8">
    <source>
        <dbReference type="ARBA" id="ARBA00023012"/>
    </source>
</evidence>
<dbReference type="InterPro" id="IPR036890">
    <property type="entry name" value="HATPase_C_sf"/>
</dbReference>
<feature type="transmembrane region" description="Helical" evidence="9">
    <location>
        <begin position="38"/>
        <end position="57"/>
    </location>
</feature>
<dbReference type="Gene3D" id="1.10.287.130">
    <property type="match status" value="1"/>
</dbReference>
<accession>A0A081NWZ7</accession>
<evidence type="ECO:0000256" key="5">
    <source>
        <dbReference type="ARBA" id="ARBA00022741"/>
    </source>
</evidence>
<dbReference type="Pfam" id="PF00512">
    <property type="entry name" value="HisKA"/>
    <property type="match status" value="1"/>
</dbReference>
<dbReference type="PRINTS" id="PR00344">
    <property type="entry name" value="BCTRLSENSOR"/>
</dbReference>
<evidence type="ECO:0000256" key="3">
    <source>
        <dbReference type="ARBA" id="ARBA00022553"/>
    </source>
</evidence>
<dbReference type="PROSITE" id="PS50109">
    <property type="entry name" value="HIS_KIN"/>
    <property type="match status" value="1"/>
</dbReference>
<evidence type="ECO:0000259" key="10">
    <source>
        <dbReference type="PROSITE" id="PS50109"/>
    </source>
</evidence>
<keyword evidence="6" id="KW-0418">Kinase</keyword>
<dbReference type="PANTHER" id="PTHR43065">
    <property type="entry name" value="SENSOR HISTIDINE KINASE"/>
    <property type="match status" value="1"/>
</dbReference>
<organism evidence="11 12">
    <name type="scientific">Paenibacillus tyrfis</name>
    <dbReference type="NCBI Taxonomy" id="1501230"/>
    <lineage>
        <taxon>Bacteria</taxon>
        <taxon>Bacillati</taxon>
        <taxon>Bacillota</taxon>
        <taxon>Bacilli</taxon>
        <taxon>Bacillales</taxon>
        <taxon>Paenibacillaceae</taxon>
        <taxon>Paenibacillus</taxon>
    </lineage>
</organism>
<dbReference type="SMART" id="SM00388">
    <property type="entry name" value="HisKA"/>
    <property type="match status" value="1"/>
</dbReference>
<sequence>MNLLHQLLLNMLIVITPVMLYHLFWIDRLQHVNVRTNQIIVTVICMAASLVSMMHPFELSPGYLFDFRLIPLALCFFYAGPLPALGVAAIIMAYHWKSERLGLHTLPISLGFNLILLWYCKRRIADAARLLNTAIAAGLGFVLSLITAFVALFSLWQEHIPVTGYFFLFFASFSLIHSFTAGLVVYIIRQIKRNIEMRKQLQHNDKMNMLSELAASFAHEIRNPMTVARGFVQMMRQNDLAEDKRQIYSQMVLEEVDKAQAIINDYLSFAKPQLEEIELMDAKPLILQTVQTLQSFADLRGVSVETHLQDKLMISANPDKFAQCIMHLCKNGIEAMPGGGKLQIVGVLQNQTVCIDIIDQGIGMTQDEVGRLGTPFYSTRGKGTGLGMMVTYRAIQNIHGRIDVTSEVGKGTCFSILIPSLHSSTYH</sequence>
<dbReference type="InterPro" id="IPR005467">
    <property type="entry name" value="His_kinase_dom"/>
</dbReference>
<keyword evidence="4" id="KW-0808">Transferase</keyword>
<evidence type="ECO:0000256" key="2">
    <source>
        <dbReference type="ARBA" id="ARBA00012438"/>
    </source>
</evidence>
<dbReference type="EC" id="2.7.13.3" evidence="2"/>
<dbReference type="AlphaFoldDB" id="A0A081NWZ7"/>
<keyword evidence="9" id="KW-0812">Transmembrane</keyword>
<feature type="transmembrane region" description="Helical" evidence="9">
    <location>
        <begin position="7"/>
        <end position="26"/>
    </location>
</feature>
<evidence type="ECO:0000256" key="4">
    <source>
        <dbReference type="ARBA" id="ARBA00022679"/>
    </source>
</evidence>
<name>A0A081NWZ7_9BACL</name>
<keyword evidence="5" id="KW-0547">Nucleotide-binding</keyword>
<keyword evidence="12" id="KW-1185">Reference proteome</keyword>
<keyword evidence="8" id="KW-0902">Two-component regulatory system</keyword>
<reference evidence="11 12" key="1">
    <citation type="submission" date="2014-06" db="EMBL/GenBank/DDBJ databases">
        <title>Draft genome sequence of Paenibacillus sp. MSt1.</title>
        <authorList>
            <person name="Aw Y.K."/>
            <person name="Ong K.S."/>
            <person name="Gan H.M."/>
            <person name="Lee S.M."/>
        </authorList>
    </citation>
    <scope>NUCLEOTIDE SEQUENCE [LARGE SCALE GENOMIC DNA]</scope>
    <source>
        <strain evidence="11 12">MSt1</strain>
    </source>
</reference>
<dbReference type="GO" id="GO:0000155">
    <property type="term" value="F:phosphorelay sensor kinase activity"/>
    <property type="evidence" value="ECO:0007669"/>
    <property type="project" value="InterPro"/>
</dbReference>
<dbReference type="SUPFAM" id="SSF55874">
    <property type="entry name" value="ATPase domain of HSP90 chaperone/DNA topoisomerase II/histidine kinase"/>
    <property type="match status" value="1"/>
</dbReference>
<dbReference type="Proteomes" id="UP000028123">
    <property type="component" value="Unassembled WGS sequence"/>
</dbReference>
<feature type="transmembrane region" description="Helical" evidence="9">
    <location>
        <begin position="69"/>
        <end position="95"/>
    </location>
</feature>
<dbReference type="eggNOG" id="COG2205">
    <property type="taxonomic scope" value="Bacteria"/>
</dbReference>
<proteinExistence type="predicted"/>
<dbReference type="Gene3D" id="1.10.1760.20">
    <property type="match status" value="1"/>
</dbReference>
<evidence type="ECO:0000256" key="7">
    <source>
        <dbReference type="ARBA" id="ARBA00022840"/>
    </source>
</evidence>